<dbReference type="OrthoDB" id="2928738at2"/>
<dbReference type="AlphaFoldDB" id="A0A4Y8LM91"/>
<evidence type="ECO:0000256" key="1">
    <source>
        <dbReference type="SAM" id="Phobius"/>
    </source>
</evidence>
<name>A0A4Y8LM91_9BACL</name>
<feature type="transmembrane region" description="Helical" evidence="1">
    <location>
        <begin position="6"/>
        <end position="29"/>
    </location>
</feature>
<organism evidence="2 3">
    <name type="scientific">Jeotgalibacillus salarius</name>
    <dbReference type="NCBI Taxonomy" id="546023"/>
    <lineage>
        <taxon>Bacteria</taxon>
        <taxon>Bacillati</taxon>
        <taxon>Bacillota</taxon>
        <taxon>Bacilli</taxon>
        <taxon>Bacillales</taxon>
        <taxon>Caryophanaceae</taxon>
        <taxon>Jeotgalibacillus</taxon>
    </lineage>
</organism>
<evidence type="ECO:0008006" key="4">
    <source>
        <dbReference type="Google" id="ProtNLM"/>
    </source>
</evidence>
<protein>
    <recommendedName>
        <fullName evidence="4">DUF4083 domain-containing protein</fullName>
    </recommendedName>
</protein>
<reference evidence="2 3" key="1">
    <citation type="submission" date="2019-03" db="EMBL/GenBank/DDBJ databases">
        <authorList>
            <person name="Yang Y."/>
        </authorList>
    </citation>
    <scope>NUCLEOTIDE SEQUENCE [LARGE SCALE GENOMIC DNA]</scope>
    <source>
        <strain evidence="2 3">ASL-1</strain>
    </source>
</reference>
<comment type="caution">
    <text evidence="2">The sequence shown here is derived from an EMBL/GenBank/DDBJ whole genome shotgun (WGS) entry which is preliminary data.</text>
</comment>
<evidence type="ECO:0000313" key="2">
    <source>
        <dbReference type="EMBL" id="TFE02377.1"/>
    </source>
</evidence>
<keyword evidence="1" id="KW-1133">Transmembrane helix</keyword>
<dbReference type="Proteomes" id="UP000297776">
    <property type="component" value="Unassembled WGS sequence"/>
</dbReference>
<keyword evidence="3" id="KW-1185">Reference proteome</keyword>
<sequence>MMDSTFFLFPIFIFLLYIAAFIFVVWFMVTLIKLQKEKNEHLAKISSGIHLISNKLDKE</sequence>
<accession>A0A4Y8LM91</accession>
<proteinExistence type="predicted"/>
<evidence type="ECO:0000313" key="3">
    <source>
        <dbReference type="Proteomes" id="UP000297776"/>
    </source>
</evidence>
<keyword evidence="1" id="KW-0472">Membrane</keyword>
<keyword evidence="1" id="KW-0812">Transmembrane</keyword>
<gene>
    <name evidence="2" type="ORF">E2626_07295</name>
</gene>
<dbReference type="EMBL" id="SORX01000003">
    <property type="protein sequence ID" value="TFE02377.1"/>
    <property type="molecule type" value="Genomic_DNA"/>
</dbReference>